<dbReference type="EMBL" id="CM002801">
    <property type="protein sequence ID" value="KZN84024.1"/>
    <property type="molecule type" value="Genomic_DNA"/>
</dbReference>
<protein>
    <submittedName>
        <fullName evidence="1">Uncharacterized protein</fullName>
    </submittedName>
</protein>
<name>A0A167PZ21_PENCH</name>
<gene>
    <name evidence="1" type="ORF">EN45_111420</name>
</gene>
<reference evidence="1" key="1">
    <citation type="journal article" date="2014" name="Genome Announc.">
        <title>Complete sequencing and chromosome-scale genome assembly of the industrial progenitor strain P2niaD18 from the penicillin producer Penicillium chrysogenum.</title>
        <authorList>
            <person name="Specht T."/>
            <person name="Dahlmann T.A."/>
            <person name="Zadra I."/>
            <person name="Kurnsteiner H."/>
            <person name="Kuck U."/>
        </authorList>
    </citation>
    <scope>NUCLEOTIDE SEQUENCE [LARGE SCALE GENOMIC DNA]</scope>
    <source>
        <strain evidence="1">P2niaD18</strain>
    </source>
</reference>
<dbReference type="AlphaFoldDB" id="A0A167PZ21"/>
<sequence>MSQLMARDLRMNTELRKIILEEHDEDEDEFIPTIYDIYHESNIIRGTDPDWVQQHMGYVFLPEASPGMPAITSSKVQDLQVWWRGVWGDYDDPHWGHCGYRRNSLSAGS</sequence>
<organism evidence="1">
    <name type="scientific">Penicillium chrysogenum</name>
    <name type="common">Penicillium notatum</name>
    <dbReference type="NCBI Taxonomy" id="5076"/>
    <lineage>
        <taxon>Eukaryota</taxon>
        <taxon>Fungi</taxon>
        <taxon>Dikarya</taxon>
        <taxon>Ascomycota</taxon>
        <taxon>Pezizomycotina</taxon>
        <taxon>Eurotiomycetes</taxon>
        <taxon>Eurotiomycetidae</taxon>
        <taxon>Eurotiales</taxon>
        <taxon>Aspergillaceae</taxon>
        <taxon>Penicillium</taxon>
        <taxon>Penicillium chrysogenum species complex</taxon>
    </lineage>
</organism>
<proteinExistence type="predicted"/>
<accession>A0A167PZ21</accession>
<evidence type="ECO:0000313" key="1">
    <source>
        <dbReference type="EMBL" id="KZN84024.1"/>
    </source>
</evidence>
<dbReference type="Proteomes" id="UP000076449">
    <property type="component" value="Chromosome IV"/>
</dbReference>